<comment type="caution">
    <text evidence="3">The sequence shown here is derived from an EMBL/GenBank/DDBJ whole genome shotgun (WGS) entry which is preliminary data.</text>
</comment>
<dbReference type="GO" id="GO:0005829">
    <property type="term" value="C:cytosol"/>
    <property type="evidence" value="ECO:0007669"/>
    <property type="project" value="UniProtKB-ARBA"/>
</dbReference>
<dbReference type="SUPFAM" id="SSF51430">
    <property type="entry name" value="NAD(P)-linked oxidoreductase"/>
    <property type="match status" value="1"/>
</dbReference>
<dbReference type="Proteomes" id="UP000268093">
    <property type="component" value="Unassembled WGS sequence"/>
</dbReference>
<dbReference type="Pfam" id="PF00248">
    <property type="entry name" value="Aldo_ket_red"/>
    <property type="match status" value="1"/>
</dbReference>
<dbReference type="InterPro" id="IPR036812">
    <property type="entry name" value="NAD(P)_OxRdtase_dom_sf"/>
</dbReference>
<dbReference type="InterPro" id="IPR050523">
    <property type="entry name" value="AKR_Detox_Biosynth"/>
</dbReference>
<organism evidence="3 4">
    <name type="scientific">Jimgerdemannia flammicorona</name>
    <dbReference type="NCBI Taxonomy" id="994334"/>
    <lineage>
        <taxon>Eukaryota</taxon>
        <taxon>Fungi</taxon>
        <taxon>Fungi incertae sedis</taxon>
        <taxon>Mucoromycota</taxon>
        <taxon>Mucoromycotina</taxon>
        <taxon>Endogonomycetes</taxon>
        <taxon>Endogonales</taxon>
        <taxon>Endogonaceae</taxon>
        <taxon>Jimgerdemannia</taxon>
    </lineage>
</organism>
<evidence type="ECO:0000313" key="3">
    <source>
        <dbReference type="EMBL" id="RUP44056.1"/>
    </source>
</evidence>
<evidence type="ECO:0000313" key="4">
    <source>
        <dbReference type="Proteomes" id="UP000268093"/>
    </source>
</evidence>
<evidence type="ECO:0000259" key="2">
    <source>
        <dbReference type="Pfam" id="PF00248"/>
    </source>
</evidence>
<dbReference type="PANTHER" id="PTHR43364:SF15">
    <property type="entry name" value="ARYL-ALCOHOL DEHYDROGENASE AAD16-RELATED"/>
    <property type="match status" value="1"/>
</dbReference>
<dbReference type="GO" id="GO:0016491">
    <property type="term" value="F:oxidoreductase activity"/>
    <property type="evidence" value="ECO:0007669"/>
    <property type="project" value="UniProtKB-KW"/>
</dbReference>
<keyword evidence="1" id="KW-0560">Oxidoreductase</keyword>
<feature type="non-terminal residue" evidence="3">
    <location>
        <position position="1"/>
    </location>
</feature>
<dbReference type="FunFam" id="3.20.20.100:FF:000004">
    <property type="entry name" value="Oxidoreductase, aldo/keto reductase"/>
    <property type="match status" value="1"/>
</dbReference>
<dbReference type="EMBL" id="RBNI01009732">
    <property type="protein sequence ID" value="RUP44056.1"/>
    <property type="molecule type" value="Genomic_DNA"/>
</dbReference>
<dbReference type="PANTHER" id="PTHR43364">
    <property type="entry name" value="NADH-SPECIFIC METHYLGLYOXAL REDUCTASE-RELATED"/>
    <property type="match status" value="1"/>
</dbReference>
<keyword evidence="4" id="KW-1185">Reference proteome</keyword>
<evidence type="ECO:0000256" key="1">
    <source>
        <dbReference type="ARBA" id="ARBA00023002"/>
    </source>
</evidence>
<feature type="domain" description="NADP-dependent oxidoreductase" evidence="2">
    <location>
        <begin position="56"/>
        <end position="370"/>
    </location>
</feature>
<proteinExistence type="predicted"/>
<accession>A0A433CZP4</accession>
<reference evidence="3 4" key="1">
    <citation type="journal article" date="2018" name="New Phytol.">
        <title>Phylogenomics of Endogonaceae and evolution of mycorrhizas within Mucoromycota.</title>
        <authorList>
            <person name="Chang Y."/>
            <person name="Desiro A."/>
            <person name="Na H."/>
            <person name="Sandor L."/>
            <person name="Lipzen A."/>
            <person name="Clum A."/>
            <person name="Barry K."/>
            <person name="Grigoriev I.V."/>
            <person name="Martin F.M."/>
            <person name="Stajich J.E."/>
            <person name="Smith M.E."/>
            <person name="Bonito G."/>
            <person name="Spatafora J.W."/>
        </authorList>
    </citation>
    <scope>NUCLEOTIDE SEQUENCE [LARGE SCALE GENOMIC DNA]</scope>
    <source>
        <strain evidence="3 4">GMNB39</strain>
    </source>
</reference>
<dbReference type="InterPro" id="IPR023210">
    <property type="entry name" value="NADP_OxRdtase_dom"/>
</dbReference>
<dbReference type="Gene3D" id="3.20.20.100">
    <property type="entry name" value="NADP-dependent oxidoreductase domain"/>
    <property type="match status" value="1"/>
</dbReference>
<dbReference type="OrthoDB" id="10261384at2759"/>
<dbReference type="CDD" id="cd19079">
    <property type="entry name" value="AKR_EcYajO-like"/>
    <property type="match status" value="1"/>
</dbReference>
<protein>
    <recommendedName>
        <fullName evidence="2">NADP-dependent oxidoreductase domain-containing protein</fullName>
    </recommendedName>
</protein>
<gene>
    <name evidence="3" type="ORF">BC936DRAFT_150009</name>
</gene>
<sequence>LNNYAAVIIYRAGPFAPIYSCHRRSRSPQTFNTMSNLVLPKMQYVRLGSTGLKVSKICLGCMSYGSKKWASWVEEEEKGLELIKKAYDAGINFFDTADIYSAGESERILGRAIKKFNLPREKIVIATKVFAFVHPTDPGFKSFGTSREELESTHGFVNQQGLSRKHIFDAVDASLQRLGVDYIDLYQIHRFDSDTPVEETMEALHDIVKSGKVRYIGEYWASSMWTWQFAKMQHVAEKRGWTKFVSQQNHYNLLYREEEREMNPYCADTGVGLIPWSPLAGGRLSAKNRTTERSKVQGQLSPDDEQILDRVVEIAQRKGVTPTQVALAWLFTKPVVSSPIVGIGKEEYLVDAVRAIEVKLSPEDIKLLEEPYKPKAITGHT</sequence>
<dbReference type="AlphaFoldDB" id="A0A433CZP4"/>
<name>A0A433CZP4_9FUNG</name>